<feature type="domain" description="Major facilitator superfamily (MFS) profile" evidence="10">
    <location>
        <begin position="36"/>
        <end position="419"/>
    </location>
</feature>
<gene>
    <name evidence="11" type="ORF">ACFOD4_17180</name>
</gene>
<protein>
    <recommendedName>
        <fullName evidence="8">Bcr/CflA family efflux transporter</fullName>
    </recommendedName>
</protein>
<keyword evidence="6 8" id="KW-1133">Transmembrane helix</keyword>
<evidence type="ECO:0000313" key="12">
    <source>
        <dbReference type="Proteomes" id="UP001595593"/>
    </source>
</evidence>
<evidence type="ECO:0000313" key="11">
    <source>
        <dbReference type="EMBL" id="MFC3126800.1"/>
    </source>
</evidence>
<comment type="subcellular location">
    <subcellularLocation>
        <location evidence="8">Cell inner membrane</location>
        <topology evidence="8">Multi-pass membrane protein</topology>
    </subcellularLocation>
    <subcellularLocation>
        <location evidence="1">Cell membrane</location>
        <topology evidence="1">Multi-pass membrane protein</topology>
    </subcellularLocation>
</comment>
<feature type="transmembrane region" description="Helical" evidence="8">
    <location>
        <begin position="305"/>
        <end position="327"/>
    </location>
</feature>
<evidence type="ECO:0000256" key="2">
    <source>
        <dbReference type="ARBA" id="ARBA00006236"/>
    </source>
</evidence>
<dbReference type="SUPFAM" id="SSF103473">
    <property type="entry name" value="MFS general substrate transporter"/>
    <property type="match status" value="1"/>
</dbReference>
<dbReference type="InterPro" id="IPR020846">
    <property type="entry name" value="MFS_dom"/>
</dbReference>
<name>A0ABV7G5R2_9PROT</name>
<accession>A0ABV7G5R2</accession>
<dbReference type="Gene3D" id="1.20.1720.10">
    <property type="entry name" value="Multidrug resistance protein D"/>
    <property type="match status" value="1"/>
</dbReference>
<keyword evidence="4" id="KW-1003">Cell membrane</keyword>
<feature type="region of interest" description="Disordered" evidence="9">
    <location>
        <begin position="1"/>
        <end position="30"/>
    </location>
</feature>
<dbReference type="InterPro" id="IPR036259">
    <property type="entry name" value="MFS_trans_sf"/>
</dbReference>
<dbReference type="PANTHER" id="PTHR23502:SF132">
    <property type="entry name" value="POLYAMINE TRANSPORTER 2-RELATED"/>
    <property type="match status" value="1"/>
</dbReference>
<evidence type="ECO:0000259" key="10">
    <source>
        <dbReference type="PROSITE" id="PS50850"/>
    </source>
</evidence>
<comment type="caution">
    <text evidence="11">The sequence shown here is derived from an EMBL/GenBank/DDBJ whole genome shotgun (WGS) entry which is preliminary data.</text>
</comment>
<feature type="transmembrane region" description="Helical" evidence="8">
    <location>
        <begin position="272"/>
        <end position="293"/>
    </location>
</feature>
<sequence length="419" mass="43127">MSPRDVSPEHPPVAEDPLCLPGQASPGSARPRRIPATWLLTLLMGLGPFSMQIIIPALPTLAGAFTVPYATAQMTLTVYLIGVALGQLIYGPLSDHFGRRRVLLVGLLIYLTGSVAALVAPSIGWLIVARAAQAAGACAGMVLSRAIIRDVFPRDEAASKIGFVMMGMTVAPMMAPLLGAELGILLGWRSIMLACVLFGAVMLAVAFLRLPETLPVVQPLPGLAGMAQAYWQLARLRSFRCYTAITACSTGVFFAFTAGAPRVVMDGMGHSARAYALAFMAISVAFGIGSYVAGRFSARMGLERMLRWGLLLSSGGALLGVLIQCLMPPQLALFFLPMAVVAIGNGISQPAAVAAAVSVRPQLAGTASGLIGALQMGTGAAMTLVASALEFGAGIGTAAAMAGCALGAQLAMRGARAAG</sequence>
<keyword evidence="12" id="KW-1185">Reference proteome</keyword>
<feature type="transmembrane region" description="Helical" evidence="8">
    <location>
        <begin position="160"/>
        <end position="180"/>
    </location>
</feature>
<feature type="transmembrane region" description="Helical" evidence="8">
    <location>
        <begin position="70"/>
        <end position="90"/>
    </location>
</feature>
<evidence type="ECO:0000256" key="7">
    <source>
        <dbReference type="ARBA" id="ARBA00023136"/>
    </source>
</evidence>
<evidence type="ECO:0000256" key="6">
    <source>
        <dbReference type="ARBA" id="ARBA00022989"/>
    </source>
</evidence>
<evidence type="ECO:0000256" key="3">
    <source>
        <dbReference type="ARBA" id="ARBA00022448"/>
    </source>
</evidence>
<feature type="transmembrane region" description="Helical" evidence="8">
    <location>
        <begin position="38"/>
        <end position="58"/>
    </location>
</feature>
<feature type="transmembrane region" description="Helical" evidence="8">
    <location>
        <begin position="102"/>
        <end position="121"/>
    </location>
</feature>
<evidence type="ECO:0000256" key="1">
    <source>
        <dbReference type="ARBA" id="ARBA00004651"/>
    </source>
</evidence>
<keyword evidence="7 8" id="KW-0472">Membrane</keyword>
<feature type="transmembrane region" description="Helical" evidence="8">
    <location>
        <begin position="395"/>
        <end position="412"/>
    </location>
</feature>
<keyword evidence="5 8" id="KW-0812">Transmembrane</keyword>
<evidence type="ECO:0000256" key="4">
    <source>
        <dbReference type="ARBA" id="ARBA00022475"/>
    </source>
</evidence>
<comment type="caution">
    <text evidence="8">Lacks conserved residue(s) required for the propagation of feature annotation.</text>
</comment>
<dbReference type="PRINTS" id="PR01035">
    <property type="entry name" value="TCRTETA"/>
</dbReference>
<dbReference type="PANTHER" id="PTHR23502">
    <property type="entry name" value="MAJOR FACILITATOR SUPERFAMILY"/>
    <property type="match status" value="1"/>
</dbReference>
<dbReference type="InterPro" id="IPR001958">
    <property type="entry name" value="Tet-R_TetA/multi-R_MdtG-like"/>
</dbReference>
<comment type="similarity">
    <text evidence="2 8">Belongs to the major facilitator superfamily. Bcr/CmlA family.</text>
</comment>
<feature type="transmembrane region" description="Helical" evidence="8">
    <location>
        <begin position="127"/>
        <end position="148"/>
    </location>
</feature>
<dbReference type="CDD" id="cd17320">
    <property type="entry name" value="MFS_MdfA_MDR_like"/>
    <property type="match status" value="1"/>
</dbReference>
<dbReference type="InterPro" id="IPR004812">
    <property type="entry name" value="Efflux_drug-R_Bcr/CmlA"/>
</dbReference>
<evidence type="ECO:0000256" key="5">
    <source>
        <dbReference type="ARBA" id="ARBA00022692"/>
    </source>
</evidence>
<dbReference type="EMBL" id="JBHRTN010000018">
    <property type="protein sequence ID" value="MFC3126800.1"/>
    <property type="molecule type" value="Genomic_DNA"/>
</dbReference>
<keyword evidence="8" id="KW-0997">Cell inner membrane</keyword>
<dbReference type="InterPro" id="IPR011701">
    <property type="entry name" value="MFS"/>
</dbReference>
<dbReference type="NCBIfam" id="TIGR00710">
    <property type="entry name" value="efflux_Bcr_CflA"/>
    <property type="match status" value="1"/>
</dbReference>
<dbReference type="RefSeq" id="WP_379598375.1">
    <property type="nucleotide sequence ID" value="NZ_JBHRTN010000018.1"/>
</dbReference>
<evidence type="ECO:0000256" key="9">
    <source>
        <dbReference type="SAM" id="MobiDB-lite"/>
    </source>
</evidence>
<feature type="transmembrane region" description="Helical" evidence="8">
    <location>
        <begin position="241"/>
        <end position="260"/>
    </location>
</feature>
<reference evidence="12" key="1">
    <citation type="journal article" date="2019" name="Int. J. Syst. Evol. Microbiol.">
        <title>The Global Catalogue of Microorganisms (GCM) 10K type strain sequencing project: providing services to taxonomists for standard genome sequencing and annotation.</title>
        <authorList>
            <consortium name="The Broad Institute Genomics Platform"/>
            <consortium name="The Broad Institute Genome Sequencing Center for Infectious Disease"/>
            <person name="Wu L."/>
            <person name="Ma J."/>
        </authorList>
    </citation>
    <scope>NUCLEOTIDE SEQUENCE [LARGE SCALE GENOMIC DNA]</scope>
    <source>
        <strain evidence="12">KCTC 52094</strain>
    </source>
</reference>
<dbReference type="Pfam" id="PF07690">
    <property type="entry name" value="MFS_1"/>
    <property type="match status" value="1"/>
</dbReference>
<feature type="transmembrane region" description="Helical" evidence="8">
    <location>
        <begin position="186"/>
        <end position="208"/>
    </location>
</feature>
<dbReference type="PROSITE" id="PS50850">
    <property type="entry name" value="MFS"/>
    <property type="match status" value="1"/>
</dbReference>
<keyword evidence="3 8" id="KW-0813">Transport</keyword>
<dbReference type="Proteomes" id="UP001595593">
    <property type="component" value="Unassembled WGS sequence"/>
</dbReference>
<proteinExistence type="inferred from homology"/>
<evidence type="ECO:0000256" key="8">
    <source>
        <dbReference type="RuleBase" id="RU365088"/>
    </source>
</evidence>
<organism evidence="11 12">
    <name type="scientific">Teichococcus globiformis</name>
    <dbReference type="NCBI Taxonomy" id="2307229"/>
    <lineage>
        <taxon>Bacteria</taxon>
        <taxon>Pseudomonadati</taxon>
        <taxon>Pseudomonadota</taxon>
        <taxon>Alphaproteobacteria</taxon>
        <taxon>Acetobacterales</taxon>
        <taxon>Roseomonadaceae</taxon>
        <taxon>Roseomonas</taxon>
    </lineage>
</organism>